<evidence type="ECO:0000256" key="9">
    <source>
        <dbReference type="ARBA" id="ARBA00023204"/>
    </source>
</evidence>
<evidence type="ECO:0000259" key="17">
    <source>
        <dbReference type="PROSITE" id="PS51194"/>
    </source>
</evidence>
<dbReference type="KEGG" id="mmg:MTBMA_c08380"/>
<evidence type="ECO:0000259" key="16">
    <source>
        <dbReference type="PROSITE" id="PS51192"/>
    </source>
</evidence>
<dbReference type="HOGENOM" id="CLU_009621_2_1_2"/>
<keyword evidence="12 13" id="KW-0742">SOS response</keyword>
<keyword evidence="4 12" id="KW-0547">Nucleotide-binding</keyword>
<evidence type="ECO:0000256" key="3">
    <source>
        <dbReference type="ARBA" id="ARBA00022490"/>
    </source>
</evidence>
<dbReference type="GO" id="GO:0003677">
    <property type="term" value="F:DNA binding"/>
    <property type="evidence" value="ECO:0007669"/>
    <property type="project" value="UniProtKB-UniRule"/>
</dbReference>
<dbReference type="GO" id="GO:0009432">
    <property type="term" value="P:SOS response"/>
    <property type="evidence" value="ECO:0007669"/>
    <property type="project" value="UniProtKB-UniRule"/>
</dbReference>
<dbReference type="InterPro" id="IPR004807">
    <property type="entry name" value="UvrB"/>
</dbReference>
<dbReference type="GO" id="GO:0120545">
    <property type="term" value="F:nucleic acid conformation isomerase activity"/>
    <property type="evidence" value="ECO:0007669"/>
    <property type="project" value="UniProtKB-ARBA"/>
</dbReference>
<comment type="subcellular location">
    <subcellularLocation>
        <location evidence="1 12 13">Cytoplasm</location>
    </subcellularLocation>
</comment>
<reference evidence="18 19" key="2">
    <citation type="journal article" date="2010" name="J. Bacteriol.">
        <title>Complete genome sequence of Methanothermobacter marburgensis, a methanoarchaeon model organism.</title>
        <authorList>
            <person name="Liesegang H."/>
            <person name="Kaster A.K."/>
            <person name="Wiezer A."/>
            <person name="Goenrich M."/>
            <person name="Wollherr A."/>
            <person name="Seedorf H."/>
            <person name="Gottschalk G."/>
            <person name="Thauer R.K."/>
        </authorList>
    </citation>
    <scope>NUCLEOTIDE SEQUENCE [LARGE SCALE GENOMIC DNA]</scope>
    <source>
        <strain evidence="19">ATCC BAA-927 / DSM 2133 / JCM 14651 / NBRC 100331 / OCM 82 / Marburg</strain>
    </source>
</reference>
<dbReference type="InterPro" id="IPR001650">
    <property type="entry name" value="Helicase_C-like"/>
</dbReference>
<dbReference type="GO" id="GO:0009380">
    <property type="term" value="C:excinuclease repair complex"/>
    <property type="evidence" value="ECO:0007669"/>
    <property type="project" value="InterPro"/>
</dbReference>
<keyword evidence="14" id="KW-0175">Coiled coil</keyword>
<dbReference type="PANTHER" id="PTHR24029">
    <property type="entry name" value="UVRABC SYSTEM PROTEIN B"/>
    <property type="match status" value="1"/>
</dbReference>
<dbReference type="Pfam" id="PF17757">
    <property type="entry name" value="UvrB_inter"/>
    <property type="match status" value="1"/>
</dbReference>
<evidence type="ECO:0000256" key="11">
    <source>
        <dbReference type="ARBA" id="ARBA00029504"/>
    </source>
</evidence>
<dbReference type="OrthoDB" id="8371at2157"/>
<evidence type="ECO:0000256" key="1">
    <source>
        <dbReference type="ARBA" id="ARBA00004496"/>
    </source>
</evidence>
<feature type="short sequence motif" description="Beta-hairpin" evidence="12">
    <location>
        <begin position="90"/>
        <end position="113"/>
    </location>
</feature>
<evidence type="ECO:0000256" key="10">
    <source>
        <dbReference type="ARBA" id="ARBA00026033"/>
    </source>
</evidence>
<dbReference type="Pfam" id="PF02151">
    <property type="entry name" value="UVR"/>
    <property type="match status" value="1"/>
</dbReference>
<dbReference type="PANTHER" id="PTHR24029:SF0">
    <property type="entry name" value="UVRABC SYSTEM PROTEIN B"/>
    <property type="match status" value="1"/>
</dbReference>
<keyword evidence="8 12" id="KW-0267">Excision nuclease</keyword>
<dbReference type="SMART" id="SM00487">
    <property type="entry name" value="DEXDc"/>
    <property type="match status" value="1"/>
</dbReference>
<dbReference type="Pfam" id="PF00271">
    <property type="entry name" value="Helicase_C"/>
    <property type="match status" value="1"/>
</dbReference>
<dbReference type="PROSITE" id="PS50151">
    <property type="entry name" value="UVR"/>
    <property type="match status" value="1"/>
</dbReference>
<evidence type="ECO:0000313" key="18">
    <source>
        <dbReference type="EMBL" id="ADL58433.1"/>
    </source>
</evidence>
<dbReference type="PROSITE" id="PS51194">
    <property type="entry name" value="HELICASE_CTER"/>
    <property type="match status" value="1"/>
</dbReference>
<dbReference type="Pfam" id="PF12344">
    <property type="entry name" value="UvrB"/>
    <property type="match status" value="1"/>
</dbReference>
<dbReference type="SUPFAM" id="SSF52540">
    <property type="entry name" value="P-loop containing nucleoside triphosphate hydrolases"/>
    <property type="match status" value="2"/>
</dbReference>
<feature type="domain" description="Helicase C-terminal" evidence="17">
    <location>
        <begin position="427"/>
        <end position="589"/>
    </location>
</feature>
<feature type="domain" description="Helicase ATP-binding" evidence="16">
    <location>
        <begin position="24"/>
        <end position="184"/>
    </location>
</feature>
<dbReference type="Gene3D" id="6.10.140.240">
    <property type="match status" value="1"/>
</dbReference>
<evidence type="ECO:0000256" key="13">
    <source>
        <dbReference type="RuleBase" id="RU003587"/>
    </source>
</evidence>
<evidence type="ECO:0000256" key="12">
    <source>
        <dbReference type="HAMAP-Rule" id="MF_00204"/>
    </source>
</evidence>
<dbReference type="PROSITE" id="PS51192">
    <property type="entry name" value="HELICASE_ATP_BIND_1"/>
    <property type="match status" value="1"/>
</dbReference>
<dbReference type="Proteomes" id="UP000000345">
    <property type="component" value="Chromosome"/>
</dbReference>
<keyword evidence="9 12" id="KW-0234">DNA repair</keyword>
<dbReference type="GO" id="GO:0005524">
    <property type="term" value="F:ATP binding"/>
    <property type="evidence" value="ECO:0007669"/>
    <property type="project" value="UniProtKB-UniRule"/>
</dbReference>
<dbReference type="GO" id="GO:0006289">
    <property type="term" value="P:nucleotide-excision repair"/>
    <property type="evidence" value="ECO:0007669"/>
    <property type="project" value="UniProtKB-UniRule"/>
</dbReference>
<keyword evidence="19" id="KW-1185">Reference proteome</keyword>
<feature type="binding site" evidence="12">
    <location>
        <begin position="37"/>
        <end position="44"/>
    </location>
    <ligand>
        <name>ATP</name>
        <dbReference type="ChEBI" id="CHEBI:30616"/>
    </ligand>
</feature>
<feature type="coiled-coil region" evidence="14">
    <location>
        <begin position="250"/>
        <end position="288"/>
    </location>
</feature>
<evidence type="ECO:0000256" key="5">
    <source>
        <dbReference type="ARBA" id="ARBA00022763"/>
    </source>
</evidence>
<keyword evidence="5 12" id="KW-0227">DNA damage</keyword>
<evidence type="ECO:0000313" key="19">
    <source>
        <dbReference type="Proteomes" id="UP000000345"/>
    </source>
</evidence>
<dbReference type="InterPro" id="IPR006935">
    <property type="entry name" value="Helicase/UvrB_N"/>
</dbReference>
<dbReference type="GO" id="GO:0009381">
    <property type="term" value="F:excinuclease ABC activity"/>
    <property type="evidence" value="ECO:0007669"/>
    <property type="project" value="UniProtKB-UniRule"/>
</dbReference>
<keyword evidence="7 12" id="KW-0067">ATP-binding</keyword>
<feature type="domain" description="UVR" evidence="15">
    <location>
        <begin position="609"/>
        <end position="644"/>
    </location>
</feature>
<comment type="subunit">
    <text evidence="10 12 13">Forms a heterotetramer with UvrA during the search for lesions. Interacts with UvrC in an incision complex.</text>
</comment>
<comment type="domain">
    <text evidence="12">The beta-hairpin motif is involved in DNA binding.</text>
</comment>
<comment type="similarity">
    <text evidence="2 12 13">Belongs to the UvrB family.</text>
</comment>
<dbReference type="CDD" id="cd18790">
    <property type="entry name" value="SF2_C_UvrB"/>
    <property type="match status" value="1"/>
</dbReference>
<reference key="1">
    <citation type="submission" date="2009-08" db="EMBL/GenBank/DDBJ databases">
        <title>The genome sequence of Methanothermobacter marburgensis.</title>
        <authorList>
            <person name="Kaster A."/>
            <person name="Seedorf H."/>
            <person name="Goenrich M."/>
            <person name="Wiezer A."/>
            <person name="Liesegang H."/>
            <person name="Thauer R."/>
            <person name="Gottschalk G."/>
        </authorList>
    </citation>
    <scope>NUCLEOTIDE SEQUENCE</scope>
    <source>
        <strain>Marburg</strain>
    </source>
</reference>
<sequence>MKFKLVSDYRPLGDQPKAIRSLVEGINAGMREQTLLGVTGSGKTFTIANVIEEVQKPTLVISHNKTLAAQLYEEFREFFPDNAVEYFVSYYDFYQPEAYIPQTDTYIDKEASINDEIDRMRHSATQALLSRDDVIVVSSVSCIYGIGAPADYGEFTLHLEVGSSIGREEILSSLVSMQYERNDVEFDRGQFRVRGDTIEINPIHGTPPIRIELFGDEVDSISTVHRVTGKRLQKLDRITVFPAKHFVIPEDRLQRAIESIEEELEDRLRELRAQNKLLEAQRLEQRTRFDIEMLREMGYCQGIENYSMHLSGRKWGEKPNTLLDYFPDDFLTVIDESHVTVPQIRGMYNGDRARKETLVEYGFRLPSAKENRPLRFDEFQESINQVIYVSATPGKYELSRSQNIVEQIIRPTGLVDPEVRIRPVKGQVDDLLSEIRRRVELGQRVLVTTLTKRMAEDLTDYYSRVGVRVRYLHSEIDTLERVEIIDDLRRGEFDCLVGVNLLREGLDLPEVSLVAILDADREGFLRSETSLIQTIGRAARNVNGQVLIYADRLTDAVKAAVETTNRRRKLQMEYNRRHGIKPRSTRRTLREKKEKEEIKAEEIPRDELEVIIKDLEAEMREAARNLEFERAARLRDQIMSLKGSSSK</sequence>
<dbReference type="InterPro" id="IPR014001">
    <property type="entry name" value="Helicase_ATP-bd"/>
</dbReference>
<dbReference type="NCBIfam" id="NF003673">
    <property type="entry name" value="PRK05298.1"/>
    <property type="match status" value="1"/>
</dbReference>
<dbReference type="GO" id="GO:0005737">
    <property type="term" value="C:cytoplasm"/>
    <property type="evidence" value="ECO:0007669"/>
    <property type="project" value="UniProtKB-SubCell"/>
</dbReference>
<protein>
    <recommendedName>
        <fullName evidence="11 12">UvrABC system protein B</fullName>
        <shortName evidence="12">Protein UvrB</shortName>
    </recommendedName>
    <alternativeName>
        <fullName evidence="12">Excinuclease ABC subunit B</fullName>
    </alternativeName>
</protein>
<dbReference type="GO" id="GO:0016887">
    <property type="term" value="F:ATP hydrolysis activity"/>
    <property type="evidence" value="ECO:0007669"/>
    <property type="project" value="InterPro"/>
</dbReference>
<dbReference type="Gene3D" id="4.10.860.10">
    <property type="entry name" value="UVR domain"/>
    <property type="match status" value="1"/>
</dbReference>
<evidence type="ECO:0000259" key="15">
    <source>
        <dbReference type="PROSITE" id="PS50151"/>
    </source>
</evidence>
<evidence type="ECO:0000256" key="14">
    <source>
        <dbReference type="SAM" id="Coils"/>
    </source>
</evidence>
<dbReference type="NCBIfam" id="TIGR00631">
    <property type="entry name" value="uvrb"/>
    <property type="match status" value="1"/>
</dbReference>
<evidence type="ECO:0000256" key="2">
    <source>
        <dbReference type="ARBA" id="ARBA00008533"/>
    </source>
</evidence>
<dbReference type="AlphaFoldDB" id="D9PW35"/>
<evidence type="ECO:0000256" key="7">
    <source>
        <dbReference type="ARBA" id="ARBA00022840"/>
    </source>
</evidence>
<dbReference type="InterPro" id="IPR001943">
    <property type="entry name" value="UVR_dom"/>
</dbReference>
<dbReference type="HAMAP" id="MF_00204">
    <property type="entry name" value="UvrB"/>
    <property type="match status" value="1"/>
</dbReference>
<comment type="function">
    <text evidence="12">The UvrABC repair system catalyzes the recognition and processing of DNA lesions. A damage recognition complex composed of 2 UvrA and 2 UvrB subunits scans DNA for abnormalities. Upon binding of the UvrA(2)B(2) complex to a putative damaged site, the DNA wraps around one UvrB monomer. DNA wrap is dependent on ATP binding by UvrB and probably causes local melting of the DNA helix, facilitating insertion of UvrB beta-hairpin between the DNA strands. Then UvrB probes one DNA strand for the presence of a lesion. If a lesion is found the UvrA subunits dissociate and the UvrB-DNA preincision complex is formed. This complex is subsequently bound by UvrC and the second UvrB is released. If no lesion is found, the DNA wraps around the other UvrB subunit that will check the other stand for damage.</text>
</comment>
<evidence type="ECO:0000256" key="8">
    <source>
        <dbReference type="ARBA" id="ARBA00022881"/>
    </source>
</evidence>
<organism evidence="18 19">
    <name type="scientific">Methanothermobacter marburgensis (strain ATCC BAA-927 / DSM 2133 / JCM 14651 / NBRC 100331 / OCM 82 / Marburg)</name>
    <name type="common">Methanobacterium thermoautotrophicum</name>
    <dbReference type="NCBI Taxonomy" id="79929"/>
    <lineage>
        <taxon>Archaea</taxon>
        <taxon>Methanobacteriati</taxon>
        <taxon>Methanobacteriota</taxon>
        <taxon>Methanomada group</taxon>
        <taxon>Methanobacteria</taxon>
        <taxon>Methanobacteriales</taxon>
        <taxon>Methanobacteriaceae</taxon>
        <taxon>Methanothermobacter</taxon>
    </lineage>
</organism>
<keyword evidence="3 12" id="KW-0963">Cytoplasm</keyword>
<evidence type="ECO:0000256" key="4">
    <source>
        <dbReference type="ARBA" id="ARBA00022741"/>
    </source>
</evidence>
<dbReference type="PATRIC" id="fig|79929.8.peg.820"/>
<dbReference type="Pfam" id="PF04851">
    <property type="entry name" value="ResIII"/>
    <property type="match status" value="1"/>
</dbReference>
<keyword evidence="6 12" id="KW-0228">DNA excision</keyword>
<name>D9PW35_METTM</name>
<feature type="coiled-coil region" evidence="14">
    <location>
        <begin position="605"/>
        <end position="632"/>
    </location>
</feature>
<dbReference type="EMBL" id="CP001710">
    <property type="protein sequence ID" value="ADL58433.1"/>
    <property type="molecule type" value="Genomic_DNA"/>
</dbReference>
<proteinExistence type="inferred from homology"/>
<dbReference type="PaxDb" id="79929-MTBMA_c08380"/>
<dbReference type="InterPro" id="IPR027417">
    <property type="entry name" value="P-loop_NTPase"/>
</dbReference>
<dbReference type="SUPFAM" id="SSF46600">
    <property type="entry name" value="C-terminal UvrC-binding domain of UvrB"/>
    <property type="match status" value="1"/>
</dbReference>
<dbReference type="CDD" id="cd17916">
    <property type="entry name" value="DEXHc_UvrB"/>
    <property type="match status" value="1"/>
</dbReference>
<dbReference type="InterPro" id="IPR041471">
    <property type="entry name" value="UvrB_inter"/>
</dbReference>
<dbReference type="SMART" id="SM00490">
    <property type="entry name" value="HELICc"/>
    <property type="match status" value="1"/>
</dbReference>
<gene>
    <name evidence="12 18" type="primary">uvrB</name>
    <name evidence="18" type="ordered locus">MTBMA_c08380</name>
</gene>
<dbReference type="InterPro" id="IPR036876">
    <property type="entry name" value="UVR_dom_sf"/>
</dbReference>
<evidence type="ECO:0000256" key="6">
    <source>
        <dbReference type="ARBA" id="ARBA00022769"/>
    </source>
</evidence>
<accession>D9PW35</accession>
<dbReference type="STRING" id="79929.MTBMA_c08380"/>
<dbReference type="InterPro" id="IPR024759">
    <property type="entry name" value="UvrB_YAD/RRR_dom"/>
</dbReference>
<dbReference type="Gene3D" id="3.40.50.300">
    <property type="entry name" value="P-loop containing nucleotide triphosphate hydrolases"/>
    <property type="match status" value="3"/>
</dbReference>